<evidence type="ECO:0000256" key="1">
    <source>
        <dbReference type="SAM" id="MobiDB-lite"/>
    </source>
</evidence>
<gene>
    <name evidence="2" type="ORF">UFOVP607_45</name>
</gene>
<reference evidence="2" key="1">
    <citation type="submission" date="2020-04" db="EMBL/GenBank/DDBJ databases">
        <authorList>
            <person name="Chiriac C."/>
            <person name="Salcher M."/>
            <person name="Ghai R."/>
            <person name="Kavagutti S V."/>
        </authorList>
    </citation>
    <scope>NUCLEOTIDE SEQUENCE</scope>
</reference>
<feature type="region of interest" description="Disordered" evidence="1">
    <location>
        <begin position="1"/>
        <end position="28"/>
    </location>
</feature>
<dbReference type="EMBL" id="LR796581">
    <property type="protein sequence ID" value="CAB4153042.1"/>
    <property type="molecule type" value="Genomic_DNA"/>
</dbReference>
<name>A0A6J5N2V8_9CAUD</name>
<organism evidence="2">
    <name type="scientific">uncultured Caudovirales phage</name>
    <dbReference type="NCBI Taxonomy" id="2100421"/>
    <lineage>
        <taxon>Viruses</taxon>
        <taxon>Duplodnaviria</taxon>
        <taxon>Heunggongvirae</taxon>
        <taxon>Uroviricota</taxon>
        <taxon>Caudoviricetes</taxon>
        <taxon>Peduoviridae</taxon>
        <taxon>Maltschvirus</taxon>
        <taxon>Maltschvirus maltsch</taxon>
    </lineage>
</organism>
<protein>
    <submittedName>
        <fullName evidence="2">Uncharacterized protein</fullName>
    </submittedName>
</protein>
<feature type="compositionally biased region" description="Basic residues" evidence="1">
    <location>
        <begin position="1"/>
        <end position="12"/>
    </location>
</feature>
<proteinExistence type="predicted"/>
<sequence>MDKVTKSKRKPPVKGGSRKGIPNKTTQDARQAIAAFVDGNAHRLTGWLDAVANGDPVNDVKPNPVKAFELFQSVVEYHVPKLARTELTGKDGEAFKVSVIERKIVKASN</sequence>
<evidence type="ECO:0000313" key="2">
    <source>
        <dbReference type="EMBL" id="CAB4153042.1"/>
    </source>
</evidence>
<accession>A0A6J5N2V8</accession>